<dbReference type="AlphaFoldDB" id="A0A0A3XFP8"/>
<dbReference type="RefSeq" id="WP_041960767.1">
    <property type="nucleotide sequence ID" value="NZ_JRPN01000055.1"/>
</dbReference>
<protein>
    <submittedName>
        <fullName evidence="1">Uncharacterized protein</fullName>
    </submittedName>
</protein>
<evidence type="ECO:0000313" key="1">
    <source>
        <dbReference type="EMBL" id="KGT73257.1"/>
    </source>
</evidence>
<comment type="caution">
    <text evidence="1">The sequence shown here is derived from an EMBL/GenBank/DDBJ whole genome shotgun (WGS) entry which is preliminary data.</text>
</comment>
<proteinExistence type="predicted"/>
<dbReference type="Proteomes" id="UP000030377">
    <property type="component" value="Unassembled WGS sequence"/>
</dbReference>
<dbReference type="EMBL" id="JRPN01000055">
    <property type="protein sequence ID" value="KGT73257.1"/>
    <property type="molecule type" value="Genomic_DNA"/>
</dbReference>
<name>A0A0A3XFP8_BRAJP</name>
<gene>
    <name evidence="1" type="ORF">MA20_45545</name>
</gene>
<reference evidence="1 2" key="1">
    <citation type="submission" date="2014-09" db="EMBL/GenBank/DDBJ databases">
        <title>Draft genome of Bradyrhizobium japonicum Is-34.</title>
        <authorList>
            <person name="Tsurumaru H."/>
            <person name="Yamakawa T."/>
            <person name="Hashimoto S."/>
            <person name="Okizaki K."/>
            <person name="Kanesaki Y."/>
            <person name="Yoshikawa H."/>
            <person name="Yajima S."/>
        </authorList>
    </citation>
    <scope>NUCLEOTIDE SEQUENCE [LARGE SCALE GENOMIC DNA]</scope>
    <source>
        <strain evidence="1 2">Is-34</strain>
    </source>
</reference>
<organism evidence="1 2">
    <name type="scientific">Bradyrhizobium japonicum</name>
    <dbReference type="NCBI Taxonomy" id="375"/>
    <lineage>
        <taxon>Bacteria</taxon>
        <taxon>Pseudomonadati</taxon>
        <taxon>Pseudomonadota</taxon>
        <taxon>Alphaproteobacteria</taxon>
        <taxon>Hyphomicrobiales</taxon>
        <taxon>Nitrobacteraceae</taxon>
        <taxon>Bradyrhizobium</taxon>
    </lineage>
</organism>
<accession>A0A0A3XFP8</accession>
<sequence>MPKRKTVVAKEGYVMNRPITNNNQPYDALSIRALDPSHHMHPFADQQKLVAEGGARVINAVKASISWRVRASSRLTA</sequence>
<evidence type="ECO:0000313" key="2">
    <source>
        <dbReference type="Proteomes" id="UP000030377"/>
    </source>
</evidence>